<reference evidence="1 2" key="1">
    <citation type="journal article" date="2019" name="Sci. Rep.">
        <title>Orb-weaving spider Araneus ventricosus genome elucidates the spidroin gene catalogue.</title>
        <authorList>
            <person name="Kono N."/>
            <person name="Nakamura H."/>
            <person name="Ohtoshi R."/>
            <person name="Moran D.A.P."/>
            <person name="Shinohara A."/>
            <person name="Yoshida Y."/>
            <person name="Fujiwara M."/>
            <person name="Mori M."/>
            <person name="Tomita M."/>
            <person name="Arakawa K."/>
        </authorList>
    </citation>
    <scope>NUCLEOTIDE SEQUENCE [LARGE SCALE GENOMIC DNA]</scope>
</reference>
<proteinExistence type="predicted"/>
<evidence type="ECO:0000313" key="2">
    <source>
        <dbReference type="Proteomes" id="UP000499080"/>
    </source>
</evidence>
<protein>
    <submittedName>
        <fullName evidence="1">Uncharacterized protein</fullName>
    </submittedName>
</protein>
<name>A0A4Y2TQW2_ARAVE</name>
<gene>
    <name evidence="1" type="ORF">AVEN_153373_1</name>
</gene>
<comment type="caution">
    <text evidence="1">The sequence shown here is derived from an EMBL/GenBank/DDBJ whole genome shotgun (WGS) entry which is preliminary data.</text>
</comment>
<dbReference type="Proteomes" id="UP000499080">
    <property type="component" value="Unassembled WGS sequence"/>
</dbReference>
<organism evidence="1 2">
    <name type="scientific">Araneus ventricosus</name>
    <name type="common">Orbweaver spider</name>
    <name type="synonym">Epeira ventricosa</name>
    <dbReference type="NCBI Taxonomy" id="182803"/>
    <lineage>
        <taxon>Eukaryota</taxon>
        <taxon>Metazoa</taxon>
        <taxon>Ecdysozoa</taxon>
        <taxon>Arthropoda</taxon>
        <taxon>Chelicerata</taxon>
        <taxon>Arachnida</taxon>
        <taxon>Araneae</taxon>
        <taxon>Araneomorphae</taxon>
        <taxon>Entelegynae</taxon>
        <taxon>Araneoidea</taxon>
        <taxon>Araneidae</taxon>
        <taxon>Araneus</taxon>
    </lineage>
</organism>
<dbReference type="EMBL" id="BGPR01030474">
    <property type="protein sequence ID" value="GBO03033.1"/>
    <property type="molecule type" value="Genomic_DNA"/>
</dbReference>
<accession>A0A4Y2TQW2</accession>
<feature type="non-terminal residue" evidence="1">
    <location>
        <position position="1"/>
    </location>
</feature>
<evidence type="ECO:0000313" key="1">
    <source>
        <dbReference type="EMBL" id="GBO03033.1"/>
    </source>
</evidence>
<sequence>LPFLKSRTNCSP</sequence>
<keyword evidence="2" id="KW-1185">Reference proteome</keyword>